<feature type="compositionally biased region" description="Basic and acidic residues" evidence="1">
    <location>
        <begin position="139"/>
        <end position="150"/>
    </location>
</feature>
<sequence length="150" mass="15912">MRAVVGLGHGQIRVGLELGATNWDCQIADGSVGLQGRGPESGIAAASKRRGSGESGVACRAGCSEQALGDHGVSIAGTVAFGYGEEAQQRCLRQSRWWLLDIWDRRRRLMDEHGGMVNREHGLGSSSASAEEVMASIGERPEGLSREHGL</sequence>
<comment type="caution">
    <text evidence="2">The sequence shown here is derived from an EMBL/GenBank/DDBJ whole genome shotgun (WGS) entry which is preliminary data.</text>
</comment>
<proteinExistence type="predicted"/>
<gene>
    <name evidence="2" type="ORF">M0R45_030177</name>
</gene>
<dbReference type="AlphaFoldDB" id="A0AAW1WE99"/>
<dbReference type="EMBL" id="JBEDUW010000006">
    <property type="protein sequence ID" value="KAK9921675.1"/>
    <property type="molecule type" value="Genomic_DNA"/>
</dbReference>
<evidence type="ECO:0000256" key="1">
    <source>
        <dbReference type="SAM" id="MobiDB-lite"/>
    </source>
</evidence>
<evidence type="ECO:0000313" key="2">
    <source>
        <dbReference type="EMBL" id="KAK9921675.1"/>
    </source>
</evidence>
<name>A0AAW1WE99_RUBAR</name>
<evidence type="ECO:0000313" key="3">
    <source>
        <dbReference type="Proteomes" id="UP001457282"/>
    </source>
</evidence>
<organism evidence="2 3">
    <name type="scientific">Rubus argutus</name>
    <name type="common">Southern blackberry</name>
    <dbReference type="NCBI Taxonomy" id="59490"/>
    <lineage>
        <taxon>Eukaryota</taxon>
        <taxon>Viridiplantae</taxon>
        <taxon>Streptophyta</taxon>
        <taxon>Embryophyta</taxon>
        <taxon>Tracheophyta</taxon>
        <taxon>Spermatophyta</taxon>
        <taxon>Magnoliopsida</taxon>
        <taxon>eudicotyledons</taxon>
        <taxon>Gunneridae</taxon>
        <taxon>Pentapetalae</taxon>
        <taxon>rosids</taxon>
        <taxon>fabids</taxon>
        <taxon>Rosales</taxon>
        <taxon>Rosaceae</taxon>
        <taxon>Rosoideae</taxon>
        <taxon>Rosoideae incertae sedis</taxon>
        <taxon>Rubus</taxon>
    </lineage>
</organism>
<keyword evidence="3" id="KW-1185">Reference proteome</keyword>
<evidence type="ECO:0008006" key="4">
    <source>
        <dbReference type="Google" id="ProtNLM"/>
    </source>
</evidence>
<protein>
    <recommendedName>
        <fullName evidence="4">MHC class I antigen</fullName>
    </recommendedName>
</protein>
<accession>A0AAW1WE99</accession>
<dbReference type="Proteomes" id="UP001457282">
    <property type="component" value="Unassembled WGS sequence"/>
</dbReference>
<reference evidence="2 3" key="1">
    <citation type="journal article" date="2023" name="G3 (Bethesda)">
        <title>A chromosome-length genome assembly and annotation of blackberry (Rubus argutus, cv. 'Hillquist').</title>
        <authorList>
            <person name="Bruna T."/>
            <person name="Aryal R."/>
            <person name="Dudchenko O."/>
            <person name="Sargent D.J."/>
            <person name="Mead D."/>
            <person name="Buti M."/>
            <person name="Cavallini A."/>
            <person name="Hytonen T."/>
            <person name="Andres J."/>
            <person name="Pham M."/>
            <person name="Weisz D."/>
            <person name="Mascagni F."/>
            <person name="Usai G."/>
            <person name="Natali L."/>
            <person name="Bassil N."/>
            <person name="Fernandez G.E."/>
            <person name="Lomsadze A."/>
            <person name="Armour M."/>
            <person name="Olukolu B."/>
            <person name="Poorten T."/>
            <person name="Britton C."/>
            <person name="Davik J."/>
            <person name="Ashrafi H."/>
            <person name="Aiden E.L."/>
            <person name="Borodovsky M."/>
            <person name="Worthington M."/>
        </authorList>
    </citation>
    <scope>NUCLEOTIDE SEQUENCE [LARGE SCALE GENOMIC DNA]</scope>
    <source>
        <strain evidence="2">PI 553951</strain>
    </source>
</reference>
<feature type="region of interest" description="Disordered" evidence="1">
    <location>
        <begin position="118"/>
        <end position="150"/>
    </location>
</feature>